<evidence type="ECO:0000313" key="2">
    <source>
        <dbReference type="EMBL" id="MBB5350890.1"/>
    </source>
</evidence>
<sequence>MYGLVNRAIRDLITTRFGDDAWHHIKQRAGIEVEIFILNESYPDEMTYDLVSASVEELGIPRTEMLRMFGEFWALDTASGPYGALITACGTTLESFLIHLPNLHTRASMMFPNLDAPRFEFEPTGKNQGKLHYITPRHGLTDFIIGIVTGVAKFYGSPCEVQPLELKSDGADHDVLEISWPDAA</sequence>
<dbReference type="GO" id="GO:0020037">
    <property type="term" value="F:heme binding"/>
    <property type="evidence" value="ECO:0007669"/>
    <property type="project" value="InterPro"/>
</dbReference>
<dbReference type="InterPro" id="IPR024096">
    <property type="entry name" value="NO_sig/Golgi_transp_ligand-bd"/>
</dbReference>
<feature type="domain" description="Heme NO-binding" evidence="1">
    <location>
        <begin position="2"/>
        <end position="162"/>
    </location>
</feature>
<dbReference type="InterPro" id="IPR011644">
    <property type="entry name" value="Heme_NO-bd"/>
</dbReference>
<gene>
    <name evidence="2" type="ORF">HNR46_001124</name>
</gene>
<name>A0A840VAB6_9BACT</name>
<proteinExistence type="predicted"/>
<reference evidence="2 3" key="1">
    <citation type="submission" date="2020-08" db="EMBL/GenBank/DDBJ databases">
        <title>Genomic Encyclopedia of Type Strains, Phase IV (KMG-IV): sequencing the most valuable type-strain genomes for metagenomic binning, comparative biology and taxonomic classification.</title>
        <authorList>
            <person name="Goeker M."/>
        </authorList>
    </citation>
    <scope>NUCLEOTIDE SEQUENCE [LARGE SCALE GENOMIC DNA]</scope>
    <source>
        <strain evidence="2 3">YC6886</strain>
    </source>
</reference>
<dbReference type="PANTHER" id="PTHR45655:SF13">
    <property type="entry name" value="SOLUBLE GUANYLATE CYCLASE GCY-32-RELATED"/>
    <property type="match status" value="1"/>
</dbReference>
<evidence type="ECO:0000259" key="1">
    <source>
        <dbReference type="Pfam" id="PF07700"/>
    </source>
</evidence>
<dbReference type="Proteomes" id="UP000557717">
    <property type="component" value="Unassembled WGS sequence"/>
</dbReference>
<dbReference type="PANTHER" id="PTHR45655">
    <property type="entry name" value="GUANYLATE CYCLASE SOLUBLE SUBUNIT BETA-2"/>
    <property type="match status" value="1"/>
</dbReference>
<dbReference type="Gene3D" id="3.90.1520.10">
    <property type="entry name" value="H-NOX domain"/>
    <property type="match status" value="1"/>
</dbReference>
<dbReference type="InterPro" id="IPR038158">
    <property type="entry name" value="H-NOX_domain_sf"/>
</dbReference>
<dbReference type="Pfam" id="PF07700">
    <property type="entry name" value="HNOB"/>
    <property type="match status" value="1"/>
</dbReference>
<organism evidence="2 3">
    <name type="scientific">Haloferula luteola</name>
    <dbReference type="NCBI Taxonomy" id="595692"/>
    <lineage>
        <taxon>Bacteria</taxon>
        <taxon>Pseudomonadati</taxon>
        <taxon>Verrucomicrobiota</taxon>
        <taxon>Verrucomicrobiia</taxon>
        <taxon>Verrucomicrobiales</taxon>
        <taxon>Verrucomicrobiaceae</taxon>
        <taxon>Haloferula</taxon>
    </lineage>
</organism>
<comment type="caution">
    <text evidence="2">The sequence shown here is derived from an EMBL/GenBank/DDBJ whole genome shotgun (WGS) entry which is preliminary data.</text>
</comment>
<accession>A0A840VAB6</accession>
<dbReference type="RefSeq" id="WP_184016573.1">
    <property type="nucleotide sequence ID" value="NZ_JACHFD010000004.1"/>
</dbReference>
<dbReference type="SUPFAM" id="SSF111126">
    <property type="entry name" value="Ligand-binding domain in the NO signalling and Golgi transport"/>
    <property type="match status" value="1"/>
</dbReference>
<dbReference type="EMBL" id="JACHFD010000004">
    <property type="protein sequence ID" value="MBB5350890.1"/>
    <property type="molecule type" value="Genomic_DNA"/>
</dbReference>
<evidence type="ECO:0000313" key="3">
    <source>
        <dbReference type="Proteomes" id="UP000557717"/>
    </source>
</evidence>
<protein>
    <recommendedName>
        <fullName evidence="1">Heme NO-binding domain-containing protein</fullName>
    </recommendedName>
</protein>
<dbReference type="AlphaFoldDB" id="A0A840VAB6"/>
<keyword evidence="3" id="KW-1185">Reference proteome</keyword>